<gene>
    <name evidence="4" type="ORF">GCM10023143_03420</name>
</gene>
<organism evidence="4 5">
    <name type="scientific">Compostibacter hankyongensis</name>
    <dbReference type="NCBI Taxonomy" id="1007089"/>
    <lineage>
        <taxon>Bacteria</taxon>
        <taxon>Pseudomonadati</taxon>
        <taxon>Bacteroidota</taxon>
        <taxon>Chitinophagia</taxon>
        <taxon>Chitinophagales</taxon>
        <taxon>Chitinophagaceae</taxon>
        <taxon>Compostibacter</taxon>
    </lineage>
</organism>
<sequence>MKEEELKRLLERYISRTATEEDYRRLSELLEKETGAWTRVIRKMMEQEPIDREYDPSRWEQTINRILRKGGKAGRSVKRKNRLRMRKMAAAAAIVILTGIGVSIYIHIRHKQDRAGVAQLSDLKNDIRPGGPKALLTLGNGQHIILDSMQNGPIVSQGSARVVKLKSGQLAYNREQGDAVRDVYNTLQTPPGGQYELILPDGSRVWLNAASSIRFPVTFQEKERRVFITGEAYFEVARDAVKPFVVSAGDMQVRVLGTHFNIMAYANEPVMKTTLLSGAVEIAEKDALAKLKPGQQAVLRPVQGDQSHIAVKENIDVSEAVAWKSGLFQFSDDGIEYVMRQIARWYDVEIIYADSVPDVHITGKIPQNTNLTDVLKMMELSGIRFRLEGRKVIVLT</sequence>
<dbReference type="Proteomes" id="UP001501207">
    <property type="component" value="Unassembled WGS sequence"/>
</dbReference>
<dbReference type="EMBL" id="BAABFN010000001">
    <property type="protein sequence ID" value="GAA4301557.1"/>
    <property type="molecule type" value="Genomic_DNA"/>
</dbReference>
<feature type="transmembrane region" description="Helical" evidence="1">
    <location>
        <begin position="88"/>
        <end position="108"/>
    </location>
</feature>
<evidence type="ECO:0000259" key="2">
    <source>
        <dbReference type="Pfam" id="PF04773"/>
    </source>
</evidence>
<dbReference type="InterPro" id="IPR006860">
    <property type="entry name" value="FecR"/>
</dbReference>
<feature type="domain" description="FecR protein" evidence="2">
    <location>
        <begin position="186"/>
        <end position="281"/>
    </location>
</feature>
<evidence type="ECO:0000256" key="1">
    <source>
        <dbReference type="SAM" id="Phobius"/>
    </source>
</evidence>
<comment type="caution">
    <text evidence="4">The sequence shown here is derived from an EMBL/GenBank/DDBJ whole genome shotgun (WGS) entry which is preliminary data.</text>
</comment>
<reference evidence="5" key="1">
    <citation type="journal article" date="2019" name="Int. J. Syst. Evol. Microbiol.">
        <title>The Global Catalogue of Microorganisms (GCM) 10K type strain sequencing project: providing services to taxonomists for standard genome sequencing and annotation.</title>
        <authorList>
            <consortium name="The Broad Institute Genomics Platform"/>
            <consortium name="The Broad Institute Genome Sequencing Center for Infectious Disease"/>
            <person name="Wu L."/>
            <person name="Ma J."/>
        </authorList>
    </citation>
    <scope>NUCLEOTIDE SEQUENCE [LARGE SCALE GENOMIC DNA]</scope>
    <source>
        <strain evidence="5">JCM 17664</strain>
    </source>
</reference>
<dbReference type="PANTHER" id="PTHR30273:SF2">
    <property type="entry name" value="PROTEIN FECR"/>
    <property type="match status" value="1"/>
</dbReference>
<dbReference type="RefSeq" id="WP_344974336.1">
    <property type="nucleotide sequence ID" value="NZ_BAABFN010000001.1"/>
</dbReference>
<dbReference type="PANTHER" id="PTHR30273">
    <property type="entry name" value="PERIPLASMIC SIGNAL SENSOR AND SIGMA FACTOR ACTIVATOR FECR-RELATED"/>
    <property type="match status" value="1"/>
</dbReference>
<protein>
    <submittedName>
        <fullName evidence="4">DUF4974 domain-containing protein</fullName>
    </submittedName>
</protein>
<keyword evidence="1" id="KW-1133">Transmembrane helix</keyword>
<proteinExistence type="predicted"/>
<evidence type="ECO:0000313" key="4">
    <source>
        <dbReference type="EMBL" id="GAA4301557.1"/>
    </source>
</evidence>
<dbReference type="Pfam" id="PF16344">
    <property type="entry name" value="FecR_C"/>
    <property type="match status" value="1"/>
</dbReference>
<feature type="domain" description="Protein FecR C-terminal" evidence="3">
    <location>
        <begin position="328"/>
        <end position="394"/>
    </location>
</feature>
<dbReference type="InterPro" id="IPR012373">
    <property type="entry name" value="Ferrdict_sens_TM"/>
</dbReference>
<keyword evidence="5" id="KW-1185">Reference proteome</keyword>
<dbReference type="InterPro" id="IPR032508">
    <property type="entry name" value="FecR_C"/>
</dbReference>
<dbReference type="Pfam" id="PF04773">
    <property type="entry name" value="FecR"/>
    <property type="match status" value="1"/>
</dbReference>
<evidence type="ECO:0000313" key="5">
    <source>
        <dbReference type="Proteomes" id="UP001501207"/>
    </source>
</evidence>
<accession>A0ABP8FE68</accession>
<name>A0ABP8FE68_9BACT</name>
<dbReference type="Gene3D" id="3.55.50.30">
    <property type="match status" value="1"/>
</dbReference>
<dbReference type="Gene3D" id="2.60.120.1440">
    <property type="match status" value="1"/>
</dbReference>
<keyword evidence="1" id="KW-0812">Transmembrane</keyword>
<evidence type="ECO:0000259" key="3">
    <source>
        <dbReference type="Pfam" id="PF16344"/>
    </source>
</evidence>
<keyword evidence="1" id="KW-0472">Membrane</keyword>